<feature type="coiled-coil region" evidence="1">
    <location>
        <begin position="386"/>
        <end position="455"/>
    </location>
</feature>
<organism evidence="3 4">
    <name type="scientific">Cephalotrichum gorgonifer</name>
    <dbReference type="NCBI Taxonomy" id="2041049"/>
    <lineage>
        <taxon>Eukaryota</taxon>
        <taxon>Fungi</taxon>
        <taxon>Dikarya</taxon>
        <taxon>Ascomycota</taxon>
        <taxon>Pezizomycotina</taxon>
        <taxon>Sordariomycetes</taxon>
        <taxon>Hypocreomycetidae</taxon>
        <taxon>Microascales</taxon>
        <taxon>Microascaceae</taxon>
        <taxon>Cephalotrichum</taxon>
    </lineage>
</organism>
<keyword evidence="1" id="KW-0175">Coiled coil</keyword>
<comment type="caution">
    <text evidence="3">The sequence shown here is derived from an EMBL/GenBank/DDBJ whole genome shotgun (WGS) entry which is preliminary data.</text>
</comment>
<dbReference type="EMBL" id="ONZQ02000003">
    <property type="protein sequence ID" value="SPN99532.1"/>
    <property type="molecule type" value="Genomic_DNA"/>
</dbReference>
<evidence type="ECO:0000256" key="2">
    <source>
        <dbReference type="SAM" id="MobiDB-lite"/>
    </source>
</evidence>
<feature type="region of interest" description="Disordered" evidence="2">
    <location>
        <begin position="599"/>
        <end position="632"/>
    </location>
</feature>
<feature type="coiled-coil region" evidence="1">
    <location>
        <begin position="644"/>
        <end position="876"/>
    </location>
</feature>
<evidence type="ECO:0000313" key="4">
    <source>
        <dbReference type="Proteomes" id="UP001187682"/>
    </source>
</evidence>
<feature type="region of interest" description="Disordered" evidence="2">
    <location>
        <begin position="37"/>
        <end position="59"/>
    </location>
</feature>
<name>A0AAE8SSI4_9PEZI</name>
<reference evidence="3" key="1">
    <citation type="submission" date="2018-03" db="EMBL/GenBank/DDBJ databases">
        <authorList>
            <person name="Guldener U."/>
        </authorList>
    </citation>
    <scope>NUCLEOTIDE SEQUENCE</scope>
</reference>
<accession>A0AAE8SSI4</accession>
<sequence length="1293" mass="146631">MSDQPDPADSSASSTPARGILGSIRSFWGLTPAVPSYIDDPFLDTPPRTDPPLREPKTEEDVFMTPRENPATAHLPWDKKSQILLEFKKKFGEVGRGDGQLAEGDFSALWAIAENFGARLGFYSPHDVIGWSVDRFRLEQTREVERLKQEKRTLSREDRECAARIRLLDQQRSIMENYTDMARHEEVSKADFFALVNERLRDELEEVEERLNAMRGRRDTTPSPTTKFHTPPREKLAEGRILHGEITASEERKVELLAKHEAIVALIAGEDPALVNNKLGREEERSAEIRGRISKIEKLLREREQSGRSSPSPETPAEVFAEQRKVYQSRISELESVVENLRRARSMSNRGSLGSNRDGDPAREKKVEKIWLEEKLTCPKTSEEWEKQVKALLADVIERDEELEEERQDIKSRAAYLDYKESELLGYKRRVEDDIRGVEASANELQEMIVNVRNNLYEEKQLPGRRSTATAEDDMVPMAQALKAADSIFKETQFLSNKIIKKVETARDTTDGFWKGKEVRSPWELIRAIKARDERITGLEEEIQELGGRVALFVRKLGQIQEAVDQITNTAERQSTNMNDEAFADQIVTLTRLITDAVSAGSGQGTGTERAYSPSKSKHTKPSSPSDGSDIVWNDEYGNVIRMAEKFRTMKSELEGQVTKLQELVDGFKASRDLALKSGEEYKNTCQQLREQIESMAAKSLREIESVVQDCELRHSKELEDHRADTAVIKEELERCKEQLLKRTAECEDLEGKVVAEKKRLMVYKTERFLQEGDLNPAVQELLKQTAKEKKALEDKVASLNDVLAALKAKNSALEQALASEKERLAAHLDHVNIVPELQKGLAKVKQAADEYHRHLKEARGEADVLKAKLQREEDRCLDFQYDELTTQGLLAKLRLELKDKAAEAERRDSEIRSKWEIEVCRLTADVTDSRNAFEELLKKYDELGENIIAGVSSARKPNKLLHTALTHNTSFLREIRELKNERVGMMSGHDYAVRQSKELQEDLARTRETELQLRDNLAAALIKTDSIQAKFEKVSVEMNVLKEELANKKQGFIQKDASRIWDDTRICVSNEVLETRIATLQGNLAKVLRLQGPSRGLAAESEYHDVPRATDLNTLLDGVQQIYSTQYPSEARKECALTRADMANFWHHNTLLDKRLALLRAIKDGDQTGGRRLVDDLNHFLQETNLGPFSDEAWGSVQYLEGYFHTHITGDIAAAEAAIRRARVHNTDEWDNKFYRDLGAKLENDLIPAKKMMAQTRGRASSSQGATQVMLEEELDEMGFVGQSGDEGAGTG</sequence>
<keyword evidence="4" id="KW-1185">Reference proteome</keyword>
<gene>
    <name evidence="3" type="ORF">DNG_02384</name>
</gene>
<dbReference type="Proteomes" id="UP001187682">
    <property type="component" value="Unassembled WGS sequence"/>
</dbReference>
<protein>
    <submittedName>
        <fullName evidence="3">Uncharacterized protein</fullName>
    </submittedName>
</protein>
<proteinExistence type="predicted"/>
<evidence type="ECO:0000313" key="3">
    <source>
        <dbReference type="EMBL" id="SPN99532.1"/>
    </source>
</evidence>
<feature type="coiled-coil region" evidence="1">
    <location>
        <begin position="190"/>
        <end position="217"/>
    </location>
</feature>
<evidence type="ECO:0000256" key="1">
    <source>
        <dbReference type="SAM" id="Coils"/>
    </source>
</evidence>